<feature type="region of interest" description="Disordered" evidence="11">
    <location>
        <begin position="793"/>
        <end position="837"/>
    </location>
</feature>
<dbReference type="Pfam" id="PF20811">
    <property type="entry name" value="PARG_cat_N"/>
    <property type="match status" value="1"/>
</dbReference>
<dbReference type="SMART" id="SM00653">
    <property type="entry name" value="eIF2B_5"/>
    <property type="match status" value="1"/>
</dbReference>
<dbReference type="GO" id="GO:0005634">
    <property type="term" value="C:nucleus"/>
    <property type="evidence" value="ECO:0007669"/>
    <property type="project" value="TreeGrafter"/>
</dbReference>
<gene>
    <name evidence="13" type="ORF">JTE90_005818</name>
</gene>
<keyword evidence="4" id="KW-0396">Initiation factor</keyword>
<dbReference type="Pfam" id="PF01873">
    <property type="entry name" value="eIF-5_eIF-2B"/>
    <property type="match status" value="1"/>
</dbReference>
<evidence type="ECO:0000256" key="6">
    <source>
        <dbReference type="ARBA" id="ARBA00022917"/>
    </source>
</evidence>
<dbReference type="GO" id="GO:0009225">
    <property type="term" value="P:nucleotide-sugar metabolic process"/>
    <property type="evidence" value="ECO:0007669"/>
    <property type="project" value="TreeGrafter"/>
</dbReference>
<dbReference type="GO" id="GO:0003743">
    <property type="term" value="F:translation initiation factor activity"/>
    <property type="evidence" value="ECO:0007669"/>
    <property type="project" value="UniProtKB-KW"/>
</dbReference>
<dbReference type="InterPro" id="IPR016190">
    <property type="entry name" value="Transl_init_fac_IF2/IF5_Zn-bd"/>
</dbReference>
<dbReference type="PANTHER" id="PTHR12837:SF15">
    <property type="entry name" value="POLY(ADP-RIBOSE) GLYCOHYDROLASE"/>
    <property type="match status" value="1"/>
</dbReference>
<dbReference type="Proteomes" id="UP000827092">
    <property type="component" value="Unassembled WGS sequence"/>
</dbReference>
<dbReference type="SUPFAM" id="SSF75689">
    <property type="entry name" value="Zinc-binding domain of translation initiation factor 2 beta"/>
    <property type="match status" value="1"/>
</dbReference>
<feature type="binding site" evidence="10">
    <location>
        <position position="472"/>
    </location>
    <ligand>
        <name>substrate</name>
    </ligand>
</feature>
<evidence type="ECO:0000313" key="14">
    <source>
        <dbReference type="Proteomes" id="UP000827092"/>
    </source>
</evidence>
<dbReference type="EC" id="3.2.1.143" evidence="3"/>
<dbReference type="SUPFAM" id="SSF100966">
    <property type="entry name" value="Translation initiation factor 2 beta, aIF2beta, N-terminal domain"/>
    <property type="match status" value="1"/>
</dbReference>
<feature type="compositionally biased region" description="Basic and acidic residues" evidence="11">
    <location>
        <begin position="811"/>
        <end position="823"/>
    </location>
</feature>
<sequence length="1052" mass="119672">MSKDQKRYRQINIMESFALSKKTKSSEQVPTMKENLRDLMAAAAESRLLAQTEASQQTKVNTTKNDAINHINHGASTSKEQTDQWESVVQSSEENELSCSVELFSDSQELLTDSPVVEQCSSQETEILSITDPSSYPPSSPEIFSQIEETNSQVEEEEDSTDEVQLSFFNRKPNCSIPLPPLEPLENHAIMFSPHIRPGDAPRPYPSTYRDKWDGNHVRMPCSPFNKYPVENLEGEKEIRSRWELICRSLSRPINSAQDLENAIMQYNTQYRAKWNFNNLHTFLDNELSEDERTMFFDVVLPKMVKMTLDLPNTCTQPPPLLKKDRDSYVTMSQKQIACLLLNAFFCTFPRRIVTRYKNQKFSHEYSNYPDINFNRLFFGVKNKNSTSIEKLKCLITYFRRISSKEPTGTVTFHRQCLKDIQSKNWRGSTKGIRSVVVKSDGLIESDGHGMLQVDFANKFIGGGVLGHGCVQEEIRFVICPELIVSRLFTECLEPSEVLIITGVEQYCDYTGYSDTFKWEGSHVDQTPRDAWGRRCTEIVAMDATHFTNIADQFKLSSVHRELTKAYCGFYENSLPANLPAVATGNWGCGAFNGYASLKFYIQLMAASEAGRDLLYFTFGNKTLKRELKTIASLVVDKNLVVGDLCRILISYCLNVTVTRKGPNPTIIDHLKSVFSDVVTIDDSSPTNQSPIITDSDKNAIEKLLEAVEDIFSVNYDAEKMTEDEAIFDPLLKKKKKKKKMPFDPSSLEDNSMSNDGNDYAQDEVDNAKEDMDIDDREDTVLDLDDFSGLKKKKKKKKQPFNEDGENMAESDSRDESSVLTEEKEVDDNGVDDDLDFSLPKKKKKKKKINIDDLELEAPEEDEDDDTKFEEVSEPKVILASAISAWIGTDRDYTFDELLLRVFNLMREKNPDMVAGEKKPFILRPPQVLRVGTKKTSFANFIEICKMVHRQPRHLQAFLLAELGTSGSVDANNQLIIKGRFQQKQIENVLRRYIKEYVTCHTCRSSDTILQKDTRLFFLQCEKCGSRCSVASIKSGFQAVTGKRAAIRAKTA</sequence>
<feature type="binding site" evidence="10">
    <location>
        <position position="513"/>
    </location>
    <ligand>
        <name>substrate</name>
    </ligand>
</feature>
<dbReference type="EMBL" id="JAFNEN010000174">
    <property type="protein sequence ID" value="KAG8190782.1"/>
    <property type="molecule type" value="Genomic_DNA"/>
</dbReference>
<accession>A0AAV6V1X6</accession>
<feature type="domain" description="Translation initiation factor IF2/IF5" evidence="12">
    <location>
        <begin position="918"/>
        <end position="1027"/>
    </location>
</feature>
<dbReference type="FunFam" id="3.30.30.170:FF:000001">
    <property type="entry name" value="Eukaryotic translation initiation factor 2 subunit"/>
    <property type="match status" value="1"/>
</dbReference>
<comment type="similarity">
    <text evidence="2">Belongs to the eIF-2-beta/eIF-5 family.</text>
</comment>
<evidence type="ECO:0000256" key="3">
    <source>
        <dbReference type="ARBA" id="ARBA00012255"/>
    </source>
</evidence>
<feature type="compositionally biased region" description="Polar residues" evidence="11">
    <location>
        <begin position="748"/>
        <end position="757"/>
    </location>
</feature>
<evidence type="ECO:0000259" key="12">
    <source>
        <dbReference type="SMART" id="SM00653"/>
    </source>
</evidence>
<dbReference type="InterPro" id="IPR016189">
    <property type="entry name" value="Transl_init_fac_IF2/IF5_N"/>
</dbReference>
<feature type="active site" evidence="9">
    <location>
        <position position="474"/>
    </location>
</feature>
<dbReference type="InterPro" id="IPR007724">
    <property type="entry name" value="Poly_GlycHdrlase"/>
</dbReference>
<feature type="binding site" evidence="10">
    <location>
        <position position="458"/>
    </location>
    <ligand>
        <name>substrate</name>
    </ligand>
</feature>
<feature type="active site" evidence="9">
    <location>
        <position position="455"/>
    </location>
</feature>
<protein>
    <recommendedName>
        <fullName evidence="7">Eukaryotic translation initiation factor 2 subunit 2</fullName>
        <ecNumber evidence="3">3.2.1.143</ecNumber>
    </recommendedName>
    <alternativeName>
        <fullName evidence="8">Eukaryotic translation initiation factor 2 subunit beta</fullName>
    </alternativeName>
</protein>
<dbReference type="Gene3D" id="3.30.30.170">
    <property type="match status" value="1"/>
</dbReference>
<dbReference type="AlphaFoldDB" id="A0AAV6V1X6"/>
<evidence type="ECO:0000313" key="13">
    <source>
        <dbReference type="EMBL" id="KAG8190782.1"/>
    </source>
</evidence>
<dbReference type="InterPro" id="IPR002735">
    <property type="entry name" value="Transl_init_fac_IF2/IF5_dom"/>
</dbReference>
<evidence type="ECO:0000256" key="10">
    <source>
        <dbReference type="PIRSR" id="PIRSR607724-2"/>
    </source>
</evidence>
<feature type="active site" evidence="9">
    <location>
        <position position="473"/>
    </location>
</feature>
<evidence type="ECO:0000256" key="8">
    <source>
        <dbReference type="ARBA" id="ARBA00042452"/>
    </source>
</evidence>
<feature type="compositionally biased region" description="Polar residues" evidence="11">
    <location>
        <begin position="52"/>
        <end position="66"/>
    </location>
</feature>
<proteinExistence type="inferred from homology"/>
<feature type="region of interest" description="Disordered" evidence="11">
    <location>
        <begin position="52"/>
        <end position="91"/>
    </location>
</feature>
<evidence type="ECO:0000256" key="2">
    <source>
        <dbReference type="ARBA" id="ARBA00010397"/>
    </source>
</evidence>
<feature type="compositionally biased region" description="Acidic residues" evidence="11">
    <location>
        <begin position="824"/>
        <end position="836"/>
    </location>
</feature>
<feature type="region of interest" description="Disordered" evidence="11">
    <location>
        <begin position="739"/>
        <end position="762"/>
    </location>
</feature>
<evidence type="ECO:0000256" key="5">
    <source>
        <dbReference type="ARBA" id="ARBA00022801"/>
    </source>
</evidence>
<dbReference type="GO" id="GO:0006282">
    <property type="term" value="P:regulation of DNA repair"/>
    <property type="evidence" value="ECO:0007669"/>
    <property type="project" value="InterPro"/>
</dbReference>
<keyword evidence="14" id="KW-1185">Reference proteome</keyword>
<evidence type="ECO:0000256" key="7">
    <source>
        <dbReference type="ARBA" id="ARBA00040874"/>
    </source>
</evidence>
<evidence type="ECO:0000256" key="1">
    <source>
        <dbReference type="ARBA" id="ARBA00009545"/>
    </source>
</evidence>
<comment type="caution">
    <text evidence="13">The sequence shown here is derived from an EMBL/GenBank/DDBJ whole genome shotgun (WGS) entry which is preliminary data.</text>
</comment>
<feature type="compositionally biased region" description="Polar residues" evidence="11">
    <location>
        <begin position="74"/>
        <end position="91"/>
    </location>
</feature>
<dbReference type="InterPro" id="IPR048362">
    <property type="entry name" value="PARG_helical"/>
</dbReference>
<organism evidence="13 14">
    <name type="scientific">Oedothorax gibbosus</name>
    <dbReference type="NCBI Taxonomy" id="931172"/>
    <lineage>
        <taxon>Eukaryota</taxon>
        <taxon>Metazoa</taxon>
        <taxon>Ecdysozoa</taxon>
        <taxon>Arthropoda</taxon>
        <taxon>Chelicerata</taxon>
        <taxon>Arachnida</taxon>
        <taxon>Araneae</taxon>
        <taxon>Araneomorphae</taxon>
        <taxon>Entelegynae</taxon>
        <taxon>Araneoidea</taxon>
        <taxon>Linyphiidae</taxon>
        <taxon>Erigoninae</taxon>
        <taxon>Oedothorax</taxon>
    </lineage>
</organism>
<comment type="similarity">
    <text evidence="1">Belongs to the poly(ADP-ribose) glycohydrolase family.</text>
</comment>
<dbReference type="GO" id="GO:0004649">
    <property type="term" value="F:poly(ADP-ribose) glycohydrolase activity"/>
    <property type="evidence" value="ECO:0007669"/>
    <property type="project" value="UniProtKB-EC"/>
</dbReference>
<dbReference type="Pfam" id="PF05028">
    <property type="entry name" value="PARG_cat_C"/>
    <property type="match status" value="1"/>
</dbReference>
<evidence type="ECO:0000256" key="11">
    <source>
        <dbReference type="SAM" id="MobiDB-lite"/>
    </source>
</evidence>
<keyword evidence="6" id="KW-0648">Protein biosynthesis</keyword>
<name>A0AAV6V1X6_9ARAC</name>
<reference evidence="13 14" key="1">
    <citation type="journal article" date="2022" name="Nat. Ecol. Evol.">
        <title>A masculinizing supergene underlies an exaggerated male reproductive morph in a spider.</title>
        <authorList>
            <person name="Hendrickx F."/>
            <person name="De Corte Z."/>
            <person name="Sonet G."/>
            <person name="Van Belleghem S.M."/>
            <person name="Kostlbacher S."/>
            <person name="Vangestel C."/>
        </authorList>
    </citation>
    <scope>NUCLEOTIDE SEQUENCE [LARGE SCALE GENOMIC DNA]</scope>
    <source>
        <strain evidence="13">W744_W776</strain>
    </source>
</reference>
<dbReference type="GO" id="GO:1990966">
    <property type="term" value="P:ATP generation from poly-ADP-D-ribose"/>
    <property type="evidence" value="ECO:0007669"/>
    <property type="project" value="TreeGrafter"/>
</dbReference>
<dbReference type="GO" id="GO:0005975">
    <property type="term" value="P:carbohydrate metabolic process"/>
    <property type="evidence" value="ECO:0007669"/>
    <property type="project" value="InterPro"/>
</dbReference>
<evidence type="ECO:0000256" key="9">
    <source>
        <dbReference type="PIRSR" id="PIRSR607724-1"/>
    </source>
</evidence>
<dbReference type="GO" id="GO:0005737">
    <property type="term" value="C:cytoplasm"/>
    <property type="evidence" value="ECO:0007669"/>
    <property type="project" value="TreeGrafter"/>
</dbReference>
<evidence type="ECO:0000256" key="4">
    <source>
        <dbReference type="ARBA" id="ARBA00022540"/>
    </source>
</evidence>
<dbReference type="PANTHER" id="PTHR12837">
    <property type="entry name" value="POLY ADP-RIBOSE GLYCOHYDROLASE"/>
    <property type="match status" value="1"/>
</dbReference>
<dbReference type="InterPro" id="IPR046372">
    <property type="entry name" value="PARG_cat_C"/>
</dbReference>
<keyword evidence="5" id="KW-0378">Hydrolase</keyword>